<organism evidence="2 3">
    <name type="scientific">Porites lobata</name>
    <dbReference type="NCBI Taxonomy" id="104759"/>
    <lineage>
        <taxon>Eukaryota</taxon>
        <taxon>Metazoa</taxon>
        <taxon>Cnidaria</taxon>
        <taxon>Anthozoa</taxon>
        <taxon>Hexacorallia</taxon>
        <taxon>Scleractinia</taxon>
        <taxon>Fungiina</taxon>
        <taxon>Poritidae</taxon>
        <taxon>Porites</taxon>
    </lineage>
</organism>
<evidence type="ECO:0000313" key="2">
    <source>
        <dbReference type="EMBL" id="CAH3186077.1"/>
    </source>
</evidence>
<reference evidence="2 3" key="1">
    <citation type="submission" date="2022-05" db="EMBL/GenBank/DDBJ databases">
        <authorList>
            <consortium name="Genoscope - CEA"/>
            <person name="William W."/>
        </authorList>
    </citation>
    <scope>NUCLEOTIDE SEQUENCE [LARGE SCALE GENOMIC DNA]</scope>
</reference>
<dbReference type="InterPro" id="IPR050113">
    <property type="entry name" value="Ub_conjugating_enzyme"/>
</dbReference>
<dbReference type="Pfam" id="PF00179">
    <property type="entry name" value="UQ_con"/>
    <property type="match status" value="1"/>
</dbReference>
<dbReference type="SMART" id="SM00212">
    <property type="entry name" value="UBCc"/>
    <property type="match status" value="1"/>
</dbReference>
<keyword evidence="3" id="KW-1185">Reference proteome</keyword>
<dbReference type="Proteomes" id="UP001159405">
    <property type="component" value="Unassembled WGS sequence"/>
</dbReference>
<protein>
    <recommendedName>
        <fullName evidence="1">UBC core domain-containing protein</fullName>
    </recommendedName>
</protein>
<comment type="caution">
    <text evidence="2">The sequence shown here is derived from an EMBL/GenBank/DDBJ whole genome shotgun (WGS) entry which is preliminary data.</text>
</comment>
<proteinExistence type="predicted"/>
<dbReference type="PANTHER" id="PTHR24067">
    <property type="entry name" value="UBIQUITIN-CONJUGATING ENZYME E2"/>
    <property type="match status" value="1"/>
</dbReference>
<name>A0ABN8S2W4_9CNID</name>
<gene>
    <name evidence="2" type="ORF">PLOB_00033884</name>
</gene>
<dbReference type="InterPro" id="IPR000608">
    <property type="entry name" value="UBC"/>
</dbReference>
<evidence type="ECO:0000313" key="3">
    <source>
        <dbReference type="Proteomes" id="UP001159405"/>
    </source>
</evidence>
<accession>A0ABN8S2W4</accession>
<dbReference type="EMBL" id="CALNXK010000459">
    <property type="protein sequence ID" value="CAH3186077.1"/>
    <property type="molecule type" value="Genomic_DNA"/>
</dbReference>
<sequence length="124" mass="13899">LYYRGPEGTPFEGGVFTTRLVFPPDYPLSPPKMRFTCEMFHPNDGRVCISILHAPGDDSMGYESSAERWSPVQSVEKILLSVVSMLAEPNDESGANVDASKMWRENRNKFNEIAKEISKKSLGL</sequence>
<feature type="non-terminal residue" evidence="2">
    <location>
        <position position="1"/>
    </location>
</feature>
<evidence type="ECO:0000259" key="1">
    <source>
        <dbReference type="PROSITE" id="PS50127"/>
    </source>
</evidence>
<dbReference type="SUPFAM" id="SSF54495">
    <property type="entry name" value="UBC-like"/>
    <property type="match status" value="1"/>
</dbReference>
<feature type="domain" description="UBC core" evidence="1">
    <location>
        <begin position="1"/>
        <end position="123"/>
    </location>
</feature>
<dbReference type="InterPro" id="IPR016135">
    <property type="entry name" value="UBQ-conjugating_enzyme/RWD"/>
</dbReference>
<dbReference type="Gene3D" id="3.10.110.10">
    <property type="entry name" value="Ubiquitin Conjugating Enzyme"/>
    <property type="match status" value="1"/>
</dbReference>
<dbReference type="PROSITE" id="PS50127">
    <property type="entry name" value="UBC_2"/>
    <property type="match status" value="1"/>
</dbReference>